<proteinExistence type="predicted"/>
<sequence>MDALRLPPRRLAFLLFAALLAIAAAEPAAGRDAAGFYNPRPSPDTRFVYVSTSGDDRANGRGENTPLRTLERAKKQLRDGFPDHLLIRAGDRFDEPFGYFAKSGRSADQPMFVGVYGEGDRPEFNGGLLAHAATGVSHLVIQGLAFRDRSRDPADPSFSVEAARRGGYGIKWNERGENVLFEDLKISRFFVGMDLSGDAGDKPDDEEIRARQRAGKHPLRDVTVRRCIVVDNYGVNGHAQGLFASNLDGLRVEECTFDRNGHDEAVEGSKPDIFKHNVYQYFTLNSRMELVGNLITRPSAQGAQVRGGGLVEGNFFGRCPIAMTILDGESRVAGNAVLDASDIAGVQENGFGFLVESVASIELTGNLFAHKNSGSGHGVAVKVSQKWDHHGRDPWRERIGNPQLSATITGNLVSDWPTASKWPAFDVNEDQVDAVVTGNRVDPAGAAVPTLADYMAANGRGGGDPYEALAEEAANRPRGTWDPRWTAAGVNAFLRAGAGLDEAAPAAGRDPSHR</sequence>
<dbReference type="OrthoDB" id="9796689at2"/>
<dbReference type="EMBL" id="AP012338">
    <property type="protein sequence ID" value="BAM02349.1"/>
    <property type="molecule type" value="Genomic_DNA"/>
</dbReference>
<organism evidence="2 3">
    <name type="scientific">Phycisphaera mikurensis (strain NBRC 102666 / KCTC 22515 / FYK2301M01)</name>
    <dbReference type="NCBI Taxonomy" id="1142394"/>
    <lineage>
        <taxon>Bacteria</taxon>
        <taxon>Pseudomonadati</taxon>
        <taxon>Planctomycetota</taxon>
        <taxon>Phycisphaerae</taxon>
        <taxon>Phycisphaerales</taxon>
        <taxon>Phycisphaeraceae</taxon>
        <taxon>Phycisphaera</taxon>
    </lineage>
</organism>
<reference evidence="2 3" key="1">
    <citation type="submission" date="2012-02" db="EMBL/GenBank/DDBJ databases">
        <title>Complete genome sequence of Phycisphaera mikurensis NBRC 102666.</title>
        <authorList>
            <person name="Ankai A."/>
            <person name="Hosoyama A."/>
            <person name="Terui Y."/>
            <person name="Sekine M."/>
            <person name="Fukai R."/>
            <person name="Kato Y."/>
            <person name="Nakamura S."/>
            <person name="Yamada-Narita S."/>
            <person name="Kawakoshi A."/>
            <person name="Fukunaga Y."/>
            <person name="Yamazaki S."/>
            <person name="Fujita N."/>
        </authorList>
    </citation>
    <scope>NUCLEOTIDE SEQUENCE [LARGE SCALE GENOMIC DNA]</scope>
    <source>
        <strain evidence="3">NBRC 102666 / KCTC 22515 / FYK2301M01</strain>
    </source>
</reference>
<dbReference type="AlphaFoldDB" id="I0IAR1"/>
<keyword evidence="1" id="KW-0732">Signal</keyword>
<dbReference type="STRING" id="1142394.PSMK_01900"/>
<name>I0IAR1_PHYMF</name>
<gene>
    <name evidence="2" type="ordered locus">PSMK_01900</name>
</gene>
<keyword evidence="3" id="KW-1185">Reference proteome</keyword>
<dbReference type="RefSeq" id="WP_014435569.1">
    <property type="nucleotide sequence ID" value="NC_017080.1"/>
</dbReference>
<feature type="signal peptide" evidence="1">
    <location>
        <begin position="1"/>
        <end position="23"/>
    </location>
</feature>
<evidence type="ECO:0000313" key="2">
    <source>
        <dbReference type="EMBL" id="BAM02349.1"/>
    </source>
</evidence>
<dbReference type="HOGENOM" id="CLU_529811_0_0_0"/>
<dbReference type="InterPro" id="IPR011050">
    <property type="entry name" value="Pectin_lyase_fold/virulence"/>
</dbReference>
<dbReference type="Proteomes" id="UP000007881">
    <property type="component" value="Chromosome"/>
</dbReference>
<dbReference type="eggNOG" id="ENOG5033I7K">
    <property type="taxonomic scope" value="Bacteria"/>
</dbReference>
<accession>I0IAR1</accession>
<evidence type="ECO:0008006" key="4">
    <source>
        <dbReference type="Google" id="ProtNLM"/>
    </source>
</evidence>
<dbReference type="Gene3D" id="2.160.20.10">
    <property type="entry name" value="Single-stranded right-handed beta-helix, Pectin lyase-like"/>
    <property type="match status" value="1"/>
</dbReference>
<protein>
    <recommendedName>
        <fullName evidence="4">Right handed beta helix domain-containing protein</fullName>
    </recommendedName>
</protein>
<dbReference type="InterPro" id="IPR012334">
    <property type="entry name" value="Pectin_lyas_fold"/>
</dbReference>
<evidence type="ECO:0000256" key="1">
    <source>
        <dbReference type="SAM" id="SignalP"/>
    </source>
</evidence>
<feature type="chain" id="PRO_5003629558" description="Right handed beta helix domain-containing protein" evidence="1">
    <location>
        <begin position="24"/>
        <end position="514"/>
    </location>
</feature>
<dbReference type="KEGG" id="phm:PSMK_01900"/>
<dbReference type="SUPFAM" id="SSF51126">
    <property type="entry name" value="Pectin lyase-like"/>
    <property type="match status" value="1"/>
</dbReference>
<evidence type="ECO:0000313" key="3">
    <source>
        <dbReference type="Proteomes" id="UP000007881"/>
    </source>
</evidence>